<sequence length="95" mass="10212">MFERLSTEINILSANIEAKMSPNASHTSNSTVSLNSSKNSTKYPVVPVSPKVLPTATLVQTVNEDIKLHQPVIDSVKVTTFVQSEESSVSTIVPA</sequence>
<protein>
    <submittedName>
        <fullName evidence="2">Uncharacterized protein</fullName>
    </submittedName>
</protein>
<gene>
    <name evidence="2" type="ORF">WMSIL1_LOCUS10599</name>
</gene>
<name>A0A564YXU1_HYMDI</name>
<feature type="compositionally biased region" description="Polar residues" evidence="1">
    <location>
        <begin position="22"/>
        <end position="42"/>
    </location>
</feature>
<reference evidence="2 3" key="1">
    <citation type="submission" date="2019-07" db="EMBL/GenBank/DDBJ databases">
        <authorList>
            <person name="Jastrzebski P J."/>
            <person name="Paukszto L."/>
            <person name="Jastrzebski P J."/>
        </authorList>
    </citation>
    <scope>NUCLEOTIDE SEQUENCE [LARGE SCALE GENOMIC DNA]</scope>
    <source>
        <strain evidence="2 3">WMS-il1</strain>
    </source>
</reference>
<evidence type="ECO:0000313" key="3">
    <source>
        <dbReference type="Proteomes" id="UP000321570"/>
    </source>
</evidence>
<organism evidence="2 3">
    <name type="scientific">Hymenolepis diminuta</name>
    <name type="common">Rat tapeworm</name>
    <dbReference type="NCBI Taxonomy" id="6216"/>
    <lineage>
        <taxon>Eukaryota</taxon>
        <taxon>Metazoa</taxon>
        <taxon>Spiralia</taxon>
        <taxon>Lophotrochozoa</taxon>
        <taxon>Platyhelminthes</taxon>
        <taxon>Cestoda</taxon>
        <taxon>Eucestoda</taxon>
        <taxon>Cyclophyllidea</taxon>
        <taxon>Hymenolepididae</taxon>
        <taxon>Hymenolepis</taxon>
    </lineage>
</organism>
<evidence type="ECO:0000256" key="1">
    <source>
        <dbReference type="SAM" id="MobiDB-lite"/>
    </source>
</evidence>
<proteinExistence type="predicted"/>
<accession>A0A564YXU1</accession>
<feature type="region of interest" description="Disordered" evidence="1">
    <location>
        <begin position="20"/>
        <end position="46"/>
    </location>
</feature>
<keyword evidence="3" id="KW-1185">Reference proteome</keyword>
<dbReference type="EMBL" id="CABIJS010000455">
    <property type="protein sequence ID" value="VUZ52010.1"/>
    <property type="molecule type" value="Genomic_DNA"/>
</dbReference>
<evidence type="ECO:0000313" key="2">
    <source>
        <dbReference type="EMBL" id="VUZ52010.1"/>
    </source>
</evidence>
<dbReference type="AlphaFoldDB" id="A0A564YXU1"/>
<dbReference type="Proteomes" id="UP000321570">
    <property type="component" value="Unassembled WGS sequence"/>
</dbReference>